<protein>
    <submittedName>
        <fullName evidence="2">Uncharacterized protein</fullName>
    </submittedName>
</protein>
<evidence type="ECO:0000313" key="3">
    <source>
        <dbReference type="Proteomes" id="UP000807025"/>
    </source>
</evidence>
<evidence type="ECO:0000256" key="1">
    <source>
        <dbReference type="SAM" id="MobiDB-lite"/>
    </source>
</evidence>
<accession>A0A9P6DCC1</accession>
<organism evidence="2 3">
    <name type="scientific">Pleurotus eryngii</name>
    <name type="common">Boletus of the steppes</name>
    <dbReference type="NCBI Taxonomy" id="5323"/>
    <lineage>
        <taxon>Eukaryota</taxon>
        <taxon>Fungi</taxon>
        <taxon>Dikarya</taxon>
        <taxon>Basidiomycota</taxon>
        <taxon>Agaricomycotina</taxon>
        <taxon>Agaricomycetes</taxon>
        <taxon>Agaricomycetidae</taxon>
        <taxon>Agaricales</taxon>
        <taxon>Pleurotineae</taxon>
        <taxon>Pleurotaceae</taxon>
        <taxon>Pleurotus</taxon>
    </lineage>
</organism>
<feature type="region of interest" description="Disordered" evidence="1">
    <location>
        <begin position="1"/>
        <end position="24"/>
    </location>
</feature>
<proteinExistence type="predicted"/>
<sequence length="272" mass="30732">MTSVSKPICIDDDLPSDETSSPATSLDLWIGTGREYQDVPKLVSNELSRRLSISAASRSLLPPNHISIAQLVHYQPPHLSEANQFHTPSSYFSATLPNTDCGYLRNHPIPRHDFLNKLRGSSGQAMLDGKVSIQHWATSGIYLPFEALSFWVLLIDICDSRRIWISAKRWLETHFTASHNALPGVASFRHFRSNWHKATAHLELPRFVHLPVVCFLYYIPAANITLSDNTLKLELTTRFFETIYKPLADLKPLILKGIKELGSRKETTNTDN</sequence>
<gene>
    <name evidence="2" type="ORF">BDN71DRAFT_1511410</name>
</gene>
<dbReference type="EMBL" id="MU154645">
    <property type="protein sequence ID" value="KAF9490300.1"/>
    <property type="molecule type" value="Genomic_DNA"/>
</dbReference>
<name>A0A9P6DCC1_PLEER</name>
<dbReference type="AlphaFoldDB" id="A0A9P6DCC1"/>
<evidence type="ECO:0000313" key="2">
    <source>
        <dbReference type="EMBL" id="KAF9490300.1"/>
    </source>
</evidence>
<reference evidence="2" key="1">
    <citation type="submission" date="2020-11" db="EMBL/GenBank/DDBJ databases">
        <authorList>
            <consortium name="DOE Joint Genome Institute"/>
            <person name="Ahrendt S."/>
            <person name="Riley R."/>
            <person name="Andreopoulos W."/>
            <person name="Labutti K."/>
            <person name="Pangilinan J."/>
            <person name="Ruiz-Duenas F.J."/>
            <person name="Barrasa J.M."/>
            <person name="Sanchez-Garcia M."/>
            <person name="Camarero S."/>
            <person name="Miyauchi S."/>
            <person name="Serrano A."/>
            <person name="Linde D."/>
            <person name="Babiker R."/>
            <person name="Drula E."/>
            <person name="Ayuso-Fernandez I."/>
            <person name="Pacheco R."/>
            <person name="Padilla G."/>
            <person name="Ferreira P."/>
            <person name="Barriuso J."/>
            <person name="Kellner H."/>
            <person name="Castanera R."/>
            <person name="Alfaro M."/>
            <person name="Ramirez L."/>
            <person name="Pisabarro A.G."/>
            <person name="Kuo A."/>
            <person name="Tritt A."/>
            <person name="Lipzen A."/>
            <person name="He G."/>
            <person name="Yan M."/>
            <person name="Ng V."/>
            <person name="Cullen D."/>
            <person name="Martin F."/>
            <person name="Rosso M.-N."/>
            <person name="Henrissat B."/>
            <person name="Hibbett D."/>
            <person name="Martinez A.T."/>
            <person name="Grigoriev I.V."/>
        </authorList>
    </citation>
    <scope>NUCLEOTIDE SEQUENCE</scope>
    <source>
        <strain evidence="2">ATCC 90797</strain>
    </source>
</reference>
<keyword evidence="3" id="KW-1185">Reference proteome</keyword>
<dbReference type="Proteomes" id="UP000807025">
    <property type="component" value="Unassembled WGS sequence"/>
</dbReference>
<dbReference type="OrthoDB" id="2671065at2759"/>
<comment type="caution">
    <text evidence="2">The sequence shown here is derived from an EMBL/GenBank/DDBJ whole genome shotgun (WGS) entry which is preliminary data.</text>
</comment>